<sequence>MYLPGDSKVQTSQAIHQIDAIYGNDFHFVSEQKMKLVGLSESHWNSIMFSHSNSNISNINEDDKRENRNLLSESCNFNYDNSSNFAVKVDKEMFKK</sequence>
<organism evidence="1 2">
    <name type="scientific">Clunio marinus</name>
    <dbReference type="NCBI Taxonomy" id="568069"/>
    <lineage>
        <taxon>Eukaryota</taxon>
        <taxon>Metazoa</taxon>
        <taxon>Ecdysozoa</taxon>
        <taxon>Arthropoda</taxon>
        <taxon>Hexapoda</taxon>
        <taxon>Insecta</taxon>
        <taxon>Pterygota</taxon>
        <taxon>Neoptera</taxon>
        <taxon>Endopterygota</taxon>
        <taxon>Diptera</taxon>
        <taxon>Nematocera</taxon>
        <taxon>Chironomoidea</taxon>
        <taxon>Chironomidae</taxon>
        <taxon>Clunio</taxon>
    </lineage>
</organism>
<evidence type="ECO:0000313" key="2">
    <source>
        <dbReference type="Proteomes" id="UP000183832"/>
    </source>
</evidence>
<protein>
    <submittedName>
        <fullName evidence="1">CLUMA_CG004566, isoform A</fullName>
    </submittedName>
</protein>
<keyword evidence="2" id="KW-1185">Reference proteome</keyword>
<gene>
    <name evidence="1" type="ORF">CLUMA_CG004566</name>
</gene>
<accession>A0A1J1HU30</accession>
<dbReference type="AlphaFoldDB" id="A0A1J1HU30"/>
<proteinExistence type="predicted"/>
<reference evidence="1 2" key="1">
    <citation type="submission" date="2015-04" db="EMBL/GenBank/DDBJ databases">
        <authorList>
            <person name="Syromyatnikov M.Y."/>
            <person name="Popov V.N."/>
        </authorList>
    </citation>
    <scope>NUCLEOTIDE SEQUENCE [LARGE SCALE GENOMIC DNA]</scope>
</reference>
<evidence type="ECO:0000313" key="1">
    <source>
        <dbReference type="EMBL" id="CRK90876.1"/>
    </source>
</evidence>
<dbReference type="Proteomes" id="UP000183832">
    <property type="component" value="Unassembled WGS sequence"/>
</dbReference>
<dbReference type="EMBL" id="CVRI01000020">
    <property type="protein sequence ID" value="CRK90876.1"/>
    <property type="molecule type" value="Genomic_DNA"/>
</dbReference>
<name>A0A1J1HU30_9DIPT</name>